<comment type="subcellular location">
    <subcellularLocation>
        <location evidence="1">Nucleus</location>
    </subcellularLocation>
</comment>
<evidence type="ECO:0000256" key="3">
    <source>
        <dbReference type="ARBA" id="ARBA00022771"/>
    </source>
</evidence>
<dbReference type="SMART" id="SM00547">
    <property type="entry name" value="ZnF_RBZ"/>
    <property type="match status" value="1"/>
</dbReference>
<dbReference type="PROSITE" id="PS50199">
    <property type="entry name" value="ZF_RANBP2_2"/>
    <property type="match status" value="1"/>
</dbReference>
<keyword evidence="2" id="KW-0479">Metal-binding</keyword>
<keyword evidence="5" id="KW-0694">RNA-binding</keyword>
<evidence type="ECO:0000256" key="2">
    <source>
        <dbReference type="ARBA" id="ARBA00022723"/>
    </source>
</evidence>
<dbReference type="InterPro" id="IPR036443">
    <property type="entry name" value="Znf_RanBP2_sf"/>
</dbReference>
<name>A0ABD0TWU0_DENTH</name>
<organism evidence="10 11">
    <name type="scientific">Dendrobium thyrsiflorum</name>
    <name type="common">Pinecone-like raceme dendrobium</name>
    <name type="synonym">Orchid</name>
    <dbReference type="NCBI Taxonomy" id="117978"/>
    <lineage>
        <taxon>Eukaryota</taxon>
        <taxon>Viridiplantae</taxon>
        <taxon>Streptophyta</taxon>
        <taxon>Embryophyta</taxon>
        <taxon>Tracheophyta</taxon>
        <taxon>Spermatophyta</taxon>
        <taxon>Magnoliopsida</taxon>
        <taxon>Liliopsida</taxon>
        <taxon>Asparagales</taxon>
        <taxon>Orchidaceae</taxon>
        <taxon>Epidendroideae</taxon>
        <taxon>Malaxideae</taxon>
        <taxon>Dendrobiinae</taxon>
        <taxon>Dendrobium</taxon>
    </lineage>
</organism>
<feature type="compositionally biased region" description="Basic and acidic residues" evidence="8">
    <location>
        <begin position="353"/>
        <end position="373"/>
    </location>
</feature>
<feature type="region of interest" description="Disordered" evidence="8">
    <location>
        <begin position="275"/>
        <end position="381"/>
    </location>
</feature>
<protein>
    <recommendedName>
        <fullName evidence="9">RanBP2-type domain-containing protein</fullName>
    </recommendedName>
</protein>
<feature type="compositionally biased region" description="Basic residues" evidence="8">
    <location>
        <begin position="91"/>
        <end position="104"/>
    </location>
</feature>
<dbReference type="FunFam" id="4.10.1060.10:FF:000017">
    <property type="entry name" value="FUS RNA-binding protein"/>
    <property type="match status" value="1"/>
</dbReference>
<evidence type="ECO:0000259" key="9">
    <source>
        <dbReference type="PROSITE" id="PS50199"/>
    </source>
</evidence>
<evidence type="ECO:0000313" key="11">
    <source>
        <dbReference type="Proteomes" id="UP001552299"/>
    </source>
</evidence>
<evidence type="ECO:0000313" key="10">
    <source>
        <dbReference type="EMBL" id="KAL0904067.1"/>
    </source>
</evidence>
<dbReference type="Proteomes" id="UP001552299">
    <property type="component" value="Unassembled WGS sequence"/>
</dbReference>
<feature type="compositionally biased region" description="Basic and acidic residues" evidence="8">
    <location>
        <begin position="433"/>
        <end position="456"/>
    </location>
</feature>
<dbReference type="GO" id="GO:0008270">
    <property type="term" value="F:zinc ion binding"/>
    <property type="evidence" value="ECO:0007669"/>
    <property type="project" value="UniProtKB-KW"/>
</dbReference>
<feature type="region of interest" description="Disordered" evidence="8">
    <location>
        <begin position="405"/>
        <end position="476"/>
    </location>
</feature>
<dbReference type="AlphaFoldDB" id="A0ABD0TWU0"/>
<feature type="compositionally biased region" description="Basic and acidic residues" evidence="8">
    <location>
        <begin position="405"/>
        <end position="415"/>
    </location>
</feature>
<feature type="compositionally biased region" description="Basic and acidic residues" evidence="8">
    <location>
        <begin position="1"/>
        <end position="13"/>
    </location>
</feature>
<dbReference type="PROSITE" id="PS01358">
    <property type="entry name" value="ZF_RANBP2_1"/>
    <property type="match status" value="1"/>
</dbReference>
<keyword evidence="6" id="KW-0539">Nucleus</keyword>
<evidence type="ECO:0000256" key="4">
    <source>
        <dbReference type="ARBA" id="ARBA00022833"/>
    </source>
</evidence>
<evidence type="ECO:0000256" key="7">
    <source>
        <dbReference type="PROSITE-ProRule" id="PRU00322"/>
    </source>
</evidence>
<dbReference type="Pfam" id="PF00641">
    <property type="entry name" value="Zn_ribbon_RanBP"/>
    <property type="match status" value="1"/>
</dbReference>
<dbReference type="InterPro" id="IPR034870">
    <property type="entry name" value="TET_fam"/>
</dbReference>
<dbReference type="SUPFAM" id="SSF90209">
    <property type="entry name" value="Ran binding protein zinc finger-like"/>
    <property type="match status" value="1"/>
</dbReference>
<accession>A0ABD0TWU0</accession>
<evidence type="ECO:0000256" key="5">
    <source>
        <dbReference type="ARBA" id="ARBA00022884"/>
    </source>
</evidence>
<feature type="domain" description="RanBP2-type" evidence="9">
    <location>
        <begin position="241"/>
        <end position="272"/>
    </location>
</feature>
<sequence length="476" mass="53730">MDRISKMRSRELDLDAAPESESEALSLSPSPAPRIGVNLSSMVVKPSASDGGGSDLDIGYATDDGQRGSRPPPHRINSPQDPQPRDSPSSGRRRGGSSPMHRRRSPDGFRPRVSQPGPHHRGSQLDFHRRGSPLAFHPRSQRFRNDPGYMQRPASISPPRRLRADDGYYEPGFGHPRGPRSGRGRGMRGRGGGRFRDISPPAFGRGGGGRSYAREFHSPAHIISSSEGQFVHRNDPNLSPREGDWICRNPSCGNLNFARRTYCNNCDKYRYDEPYGTSRSPRKGYVSPHKGYVSPPPHRSFSPKLPVSPIDRGPRRDFNAYRSPPPPRGWDPDDPREFNTNLIPPRRGGKFIDPVRRGRPDFHKDNFRERGRSDWPANGDWDRRDRNAFIPERRVNRLPLSPHDQWIRDTRDRSRSPPPVGSRLPRGSFVGRNRIDRRYDEPYVRNGRPDELDMAHGRGYRHGGGGGGRGRSPDVF</sequence>
<evidence type="ECO:0000256" key="1">
    <source>
        <dbReference type="ARBA" id="ARBA00004123"/>
    </source>
</evidence>
<feature type="region of interest" description="Disordered" evidence="8">
    <location>
        <begin position="1"/>
        <end position="213"/>
    </location>
</feature>
<comment type="caution">
    <text evidence="10">The sequence shown here is derived from an EMBL/GenBank/DDBJ whole genome shotgun (WGS) entry which is preliminary data.</text>
</comment>
<keyword evidence="4" id="KW-0862">Zinc</keyword>
<dbReference type="EMBL" id="JANQDX010000019">
    <property type="protein sequence ID" value="KAL0904067.1"/>
    <property type="molecule type" value="Genomic_DNA"/>
</dbReference>
<evidence type="ECO:0000256" key="6">
    <source>
        <dbReference type="ARBA" id="ARBA00023242"/>
    </source>
</evidence>
<gene>
    <name evidence="10" type="ORF">M5K25_026138</name>
</gene>
<dbReference type="PANTHER" id="PTHR23238">
    <property type="entry name" value="RNA BINDING PROTEIN"/>
    <property type="match status" value="1"/>
</dbReference>
<dbReference type="GO" id="GO:0005634">
    <property type="term" value="C:nucleus"/>
    <property type="evidence" value="ECO:0007669"/>
    <property type="project" value="UniProtKB-SubCell"/>
</dbReference>
<evidence type="ECO:0000256" key="8">
    <source>
        <dbReference type="SAM" id="MobiDB-lite"/>
    </source>
</evidence>
<dbReference type="GO" id="GO:0003723">
    <property type="term" value="F:RNA binding"/>
    <property type="evidence" value="ECO:0007669"/>
    <property type="project" value="UniProtKB-KW"/>
</dbReference>
<reference evidence="10 11" key="1">
    <citation type="journal article" date="2024" name="Plant Biotechnol. J.">
        <title>Dendrobium thyrsiflorum genome and its molecular insights into genes involved in important horticultural traits.</title>
        <authorList>
            <person name="Chen B."/>
            <person name="Wang J.Y."/>
            <person name="Zheng P.J."/>
            <person name="Li K.L."/>
            <person name="Liang Y.M."/>
            <person name="Chen X.F."/>
            <person name="Zhang C."/>
            <person name="Zhao X."/>
            <person name="He X."/>
            <person name="Zhang G.Q."/>
            <person name="Liu Z.J."/>
            <person name="Xu Q."/>
        </authorList>
    </citation>
    <scope>NUCLEOTIDE SEQUENCE [LARGE SCALE GENOMIC DNA]</scope>
    <source>
        <strain evidence="10">GZMU011</strain>
    </source>
</reference>
<dbReference type="InterPro" id="IPR001876">
    <property type="entry name" value="Znf_RanBP2"/>
</dbReference>
<feature type="compositionally biased region" description="Basic residues" evidence="8">
    <location>
        <begin position="177"/>
        <end position="193"/>
    </location>
</feature>
<keyword evidence="11" id="KW-1185">Reference proteome</keyword>
<dbReference type="Gene3D" id="4.10.1060.10">
    <property type="entry name" value="Zinc finger, RanBP2-type"/>
    <property type="match status" value="1"/>
</dbReference>
<proteinExistence type="predicted"/>
<keyword evidence="3 7" id="KW-0863">Zinc-finger</keyword>